<accession>A0AA39TPG4</accession>
<feature type="transmembrane region" description="Helical" evidence="2">
    <location>
        <begin position="32"/>
        <end position="54"/>
    </location>
</feature>
<dbReference type="RefSeq" id="XP_060336844.1">
    <property type="nucleotide sequence ID" value="XM_060483539.1"/>
</dbReference>
<dbReference type="Proteomes" id="UP001175211">
    <property type="component" value="Unassembled WGS sequence"/>
</dbReference>
<organism evidence="3 4">
    <name type="scientific">Armillaria tabescens</name>
    <name type="common">Ringless honey mushroom</name>
    <name type="synonym">Agaricus tabescens</name>
    <dbReference type="NCBI Taxonomy" id="1929756"/>
    <lineage>
        <taxon>Eukaryota</taxon>
        <taxon>Fungi</taxon>
        <taxon>Dikarya</taxon>
        <taxon>Basidiomycota</taxon>
        <taxon>Agaricomycotina</taxon>
        <taxon>Agaricomycetes</taxon>
        <taxon>Agaricomycetidae</taxon>
        <taxon>Agaricales</taxon>
        <taxon>Marasmiineae</taxon>
        <taxon>Physalacriaceae</taxon>
        <taxon>Desarmillaria</taxon>
    </lineage>
</organism>
<feature type="transmembrane region" description="Helical" evidence="2">
    <location>
        <begin position="66"/>
        <end position="87"/>
    </location>
</feature>
<feature type="transmembrane region" description="Helical" evidence="2">
    <location>
        <begin position="148"/>
        <end position="171"/>
    </location>
</feature>
<comment type="caution">
    <text evidence="3">The sequence shown here is derived from an EMBL/GenBank/DDBJ whole genome shotgun (WGS) entry which is preliminary data.</text>
</comment>
<dbReference type="EMBL" id="JAUEPS010000004">
    <property type="protein sequence ID" value="KAK0466017.1"/>
    <property type="molecule type" value="Genomic_DNA"/>
</dbReference>
<keyword evidence="2" id="KW-0472">Membrane</keyword>
<feature type="transmembrane region" description="Helical" evidence="2">
    <location>
        <begin position="116"/>
        <end position="136"/>
    </location>
</feature>
<sequence>MHQYNKTDIPEELTDDEINFIFQALDTALNSIIFEFLLHGIYTGVLAVTLWTIYTNKSRPTGNVMTIAIILLYTMTSIGFAFGWSFAHSAFITVTNGQNFWTVYLKLSIGTNDKSVLSIGITGILCTILADSVTIWRCWVIWSRHKFIILFPTLCLVSGIVFKSIDMYMVFTDGNTLHLLYRVLYASFSLVTTAWCTLGIVYRILSVSGNLGAYRRTIEILVESSTFYSVALILYVALFAHNDWGACYLDSVATVARGIAPTLIVGRVAAGHARPDDTWEGSMMSSLRFGGNQIPTSSQGSFVIDDDLEAQLESQDERANTQTRFRGDTALSVTEDDDLEPEAQPERVP</sequence>
<keyword evidence="2" id="KW-1133">Transmembrane helix</keyword>
<keyword evidence="2" id="KW-0812">Transmembrane</keyword>
<gene>
    <name evidence="3" type="ORF">EV420DRAFT_806843</name>
</gene>
<evidence type="ECO:0000313" key="4">
    <source>
        <dbReference type="Proteomes" id="UP001175211"/>
    </source>
</evidence>
<evidence type="ECO:0000256" key="1">
    <source>
        <dbReference type="SAM" id="MobiDB-lite"/>
    </source>
</evidence>
<feature type="transmembrane region" description="Helical" evidence="2">
    <location>
        <begin position="183"/>
        <end position="205"/>
    </location>
</feature>
<keyword evidence="4" id="KW-1185">Reference proteome</keyword>
<feature type="region of interest" description="Disordered" evidence="1">
    <location>
        <begin position="313"/>
        <end position="349"/>
    </location>
</feature>
<evidence type="ECO:0000313" key="3">
    <source>
        <dbReference type="EMBL" id="KAK0466017.1"/>
    </source>
</evidence>
<dbReference type="GeneID" id="85367087"/>
<reference evidence="3" key="1">
    <citation type="submission" date="2023-06" db="EMBL/GenBank/DDBJ databases">
        <authorList>
            <consortium name="Lawrence Berkeley National Laboratory"/>
            <person name="Ahrendt S."/>
            <person name="Sahu N."/>
            <person name="Indic B."/>
            <person name="Wong-Bajracharya J."/>
            <person name="Merenyi Z."/>
            <person name="Ke H.-M."/>
            <person name="Monk M."/>
            <person name="Kocsube S."/>
            <person name="Drula E."/>
            <person name="Lipzen A."/>
            <person name="Balint B."/>
            <person name="Henrissat B."/>
            <person name="Andreopoulos B."/>
            <person name="Martin F.M."/>
            <person name="Harder C.B."/>
            <person name="Rigling D."/>
            <person name="Ford K.L."/>
            <person name="Foster G.D."/>
            <person name="Pangilinan J."/>
            <person name="Papanicolaou A."/>
            <person name="Barry K."/>
            <person name="LaButti K."/>
            <person name="Viragh M."/>
            <person name="Koriabine M."/>
            <person name="Yan M."/>
            <person name="Riley R."/>
            <person name="Champramary S."/>
            <person name="Plett K.L."/>
            <person name="Tsai I.J."/>
            <person name="Slot J."/>
            <person name="Sipos G."/>
            <person name="Plett J."/>
            <person name="Nagy L.G."/>
            <person name="Grigoriev I.V."/>
        </authorList>
    </citation>
    <scope>NUCLEOTIDE SEQUENCE</scope>
    <source>
        <strain evidence="3">CCBAS 213</strain>
    </source>
</reference>
<evidence type="ECO:0000256" key="2">
    <source>
        <dbReference type="SAM" id="Phobius"/>
    </source>
</evidence>
<dbReference type="AlphaFoldDB" id="A0AA39TPG4"/>
<feature type="compositionally biased region" description="Acidic residues" evidence="1">
    <location>
        <begin position="334"/>
        <end position="343"/>
    </location>
</feature>
<name>A0AA39TPG4_ARMTA</name>
<protein>
    <submittedName>
        <fullName evidence="3">Uncharacterized protein</fullName>
    </submittedName>
</protein>
<feature type="transmembrane region" description="Helical" evidence="2">
    <location>
        <begin position="217"/>
        <end position="240"/>
    </location>
</feature>
<proteinExistence type="predicted"/>